<evidence type="ECO:0000313" key="1">
    <source>
        <dbReference type="Ensembl" id="ENSGACP00000024399.1"/>
    </source>
</evidence>
<protein>
    <submittedName>
        <fullName evidence="1">Uncharacterized protein</fullName>
    </submittedName>
</protein>
<dbReference type="Bgee" id="ENSGACG00000018456">
    <property type="expression patterns" value="Expressed in intestinal epithelial cell and 5 other cell types or tissues"/>
</dbReference>
<dbReference type="InParanoid" id="G3Q3E7"/>
<proteinExistence type="predicted"/>
<name>G3Q3E7_GASAC</name>
<sequence length="89" mass="9581">VRILQVLLCSSSAFLSSQNSLQTLGSVSVISAQLSIGQVAAVDLSQLHVHHVQRLWVSSVLQGRCQSQMEVAHGVKRILGRGHRAEVAI</sequence>
<dbReference type="Ensembl" id="ENSGACT00000024448.1">
    <property type="protein sequence ID" value="ENSGACP00000024399.1"/>
    <property type="gene ID" value="ENSGACG00000018456.1"/>
</dbReference>
<reference evidence="1" key="1">
    <citation type="submission" date="2006-01" db="EMBL/GenBank/DDBJ databases">
        <authorList>
            <person name="Lindblad-Toh K."/>
            <person name="Mauceli E."/>
            <person name="Grabherr M."/>
            <person name="Chang J.L."/>
            <person name="Lander E.S."/>
        </authorList>
    </citation>
    <scope>NUCLEOTIDE SEQUENCE [LARGE SCALE GENOMIC DNA]</scope>
</reference>
<accession>G3Q3E7</accession>
<dbReference type="AlphaFoldDB" id="G3Q3E7"/>
<organism evidence="1">
    <name type="scientific">Gasterosteus aculeatus</name>
    <name type="common">Three-spined stickleback</name>
    <dbReference type="NCBI Taxonomy" id="69293"/>
    <lineage>
        <taxon>Eukaryota</taxon>
        <taxon>Metazoa</taxon>
        <taxon>Chordata</taxon>
        <taxon>Craniata</taxon>
        <taxon>Vertebrata</taxon>
        <taxon>Euteleostomi</taxon>
        <taxon>Actinopterygii</taxon>
        <taxon>Neopterygii</taxon>
        <taxon>Teleostei</taxon>
        <taxon>Neoteleostei</taxon>
        <taxon>Acanthomorphata</taxon>
        <taxon>Eupercaria</taxon>
        <taxon>Perciformes</taxon>
        <taxon>Cottioidei</taxon>
        <taxon>Gasterosteales</taxon>
        <taxon>Gasterosteidae</taxon>
        <taxon>Gasterosteus</taxon>
    </lineage>
</organism>
<reference evidence="1" key="2">
    <citation type="submission" date="2024-04" db="UniProtKB">
        <authorList>
            <consortium name="Ensembl"/>
        </authorList>
    </citation>
    <scope>IDENTIFICATION</scope>
</reference>